<keyword evidence="2" id="KW-0812">Transmembrane</keyword>
<accession>A0A9P7Z8Y0</accession>
<feature type="transmembrane region" description="Helical" evidence="2">
    <location>
        <begin position="473"/>
        <end position="491"/>
    </location>
</feature>
<evidence type="ECO:0000256" key="1">
    <source>
        <dbReference type="SAM" id="MobiDB-lite"/>
    </source>
</evidence>
<feature type="region of interest" description="Disordered" evidence="1">
    <location>
        <begin position="132"/>
        <end position="177"/>
    </location>
</feature>
<name>A0A9P7Z8Y0_9HELO</name>
<feature type="transmembrane region" description="Helical" evidence="2">
    <location>
        <begin position="331"/>
        <end position="354"/>
    </location>
</feature>
<dbReference type="EMBL" id="MU253765">
    <property type="protein sequence ID" value="KAG9247684.1"/>
    <property type="molecule type" value="Genomic_DNA"/>
</dbReference>
<feature type="transmembrane region" description="Helical" evidence="2">
    <location>
        <begin position="444"/>
        <end position="461"/>
    </location>
</feature>
<comment type="caution">
    <text evidence="4">The sequence shown here is derived from an EMBL/GenBank/DDBJ whole genome shotgun (WGS) entry which is preliminary data.</text>
</comment>
<feature type="transmembrane region" description="Helical" evidence="2">
    <location>
        <begin position="300"/>
        <end position="319"/>
    </location>
</feature>
<dbReference type="PANTHER" id="PTHR35859:SF5">
    <property type="entry name" value="ION TRANSPORT DOMAIN-CONTAINING PROTEIN"/>
    <property type="match status" value="1"/>
</dbReference>
<dbReference type="Proteomes" id="UP000887226">
    <property type="component" value="Unassembled WGS sequence"/>
</dbReference>
<feature type="transmembrane region" description="Helical" evidence="2">
    <location>
        <begin position="413"/>
        <end position="432"/>
    </location>
</feature>
<keyword evidence="2" id="KW-0472">Membrane</keyword>
<sequence>MESSEIPVEALEKMVVYLPDIGDEDAFAEVVKTLSIYFVEEFPTPSTFEQLRTTSAGTKIRILVDHLVLNVTNSALINALLTLKWHFNTLDIDDRGLNETRANACEIAAWRFLSRISERDAVEFCLYELPKPDSDSDSDAEAAKLQPTEHSSLLPQFRANESSTSSTPTRPPRGRRDELLRSVSHIGGVFADGEDGEDDEEDSTSSFTGLNSLEIAAVADCKSFMSQRIVQKIIHGIWNGNITFWESLTTHTQKKPQFYNKRRSDHFIRLRVPRYVKAFEVLFFATFLFLYYAVLVERNPYHFTALEILLYVWFAAFAYDELSEFIDAGSIFYAADIWNGCDLIIITIGAVFFITRIVGRMKDSDSIVDTAFDILSLEALFIVPRIFSLLSLHPYFGTLIPCLKAMTKDFVKFMVVVAVLYIGFLTTFSLLARDNYTLTEMSWVLIKVFFGSSYIGFDIMYDINAYMGPPLMIVFVVMTQILLVTSLISILSNSFSNIISHAREEYLFVYSIYVLEASTSNRLTHFYPPLNLIALLFLRPLRLFISAERLRNVRIVVLKVTHLPIVGAIWLFEISSGRVHGSVLEFSSLGPLQSTTELIEPAYDGRSSKAAKQKQKPDLSKASIGRSIHNLHDYDIADGRAETLEMKQDDTGSGRTEILEKKVDHLTIKIAELTALIMSQHNNSSEES</sequence>
<evidence type="ECO:0000313" key="4">
    <source>
        <dbReference type="EMBL" id="KAG9247684.1"/>
    </source>
</evidence>
<evidence type="ECO:0000259" key="3">
    <source>
        <dbReference type="Pfam" id="PF23317"/>
    </source>
</evidence>
<dbReference type="AlphaFoldDB" id="A0A9P7Z8Y0"/>
<keyword evidence="5" id="KW-1185">Reference proteome</keyword>
<feature type="transmembrane region" description="Helical" evidence="2">
    <location>
        <begin position="374"/>
        <end position="392"/>
    </location>
</feature>
<dbReference type="InterPro" id="IPR056336">
    <property type="entry name" value="YVC1_C"/>
</dbReference>
<reference evidence="4" key="1">
    <citation type="journal article" date="2021" name="IMA Fungus">
        <title>Genomic characterization of three marine fungi, including Emericellopsis atlantica sp. nov. with signatures of a generalist lifestyle and marine biomass degradation.</title>
        <authorList>
            <person name="Hagestad O.C."/>
            <person name="Hou L."/>
            <person name="Andersen J.H."/>
            <person name="Hansen E.H."/>
            <person name="Altermark B."/>
            <person name="Li C."/>
            <person name="Kuhnert E."/>
            <person name="Cox R.J."/>
            <person name="Crous P.W."/>
            <person name="Spatafora J.W."/>
            <person name="Lail K."/>
            <person name="Amirebrahimi M."/>
            <person name="Lipzen A."/>
            <person name="Pangilinan J."/>
            <person name="Andreopoulos W."/>
            <person name="Hayes R.D."/>
            <person name="Ng V."/>
            <person name="Grigoriev I.V."/>
            <person name="Jackson S.A."/>
            <person name="Sutton T.D.S."/>
            <person name="Dobson A.D.W."/>
            <person name="Rama T."/>
        </authorList>
    </citation>
    <scope>NUCLEOTIDE SEQUENCE</scope>
    <source>
        <strain evidence="4">TRa3180A</strain>
    </source>
</reference>
<gene>
    <name evidence="4" type="ORF">BJ878DRAFT_491316</name>
</gene>
<feature type="transmembrane region" description="Helical" evidence="2">
    <location>
        <begin position="275"/>
        <end position="294"/>
    </location>
</feature>
<organism evidence="4 5">
    <name type="scientific">Calycina marina</name>
    <dbReference type="NCBI Taxonomy" id="1763456"/>
    <lineage>
        <taxon>Eukaryota</taxon>
        <taxon>Fungi</taxon>
        <taxon>Dikarya</taxon>
        <taxon>Ascomycota</taxon>
        <taxon>Pezizomycotina</taxon>
        <taxon>Leotiomycetes</taxon>
        <taxon>Helotiales</taxon>
        <taxon>Pezizellaceae</taxon>
        <taxon>Calycina</taxon>
    </lineage>
</organism>
<protein>
    <recommendedName>
        <fullName evidence="3">Calcium channel YVC1-like C-terminal transmembrane domain-containing protein</fullName>
    </recommendedName>
</protein>
<proteinExistence type="predicted"/>
<dbReference type="PANTHER" id="PTHR35859">
    <property type="entry name" value="NONSELECTIVE CATION CHANNEL PROTEIN"/>
    <property type="match status" value="1"/>
</dbReference>
<feature type="domain" description="Calcium channel YVC1-like C-terminal transmembrane" evidence="3">
    <location>
        <begin position="284"/>
        <end position="574"/>
    </location>
</feature>
<dbReference type="OrthoDB" id="310870at2759"/>
<keyword evidence="2" id="KW-1133">Transmembrane helix</keyword>
<evidence type="ECO:0000256" key="2">
    <source>
        <dbReference type="SAM" id="Phobius"/>
    </source>
</evidence>
<dbReference type="InterPro" id="IPR052971">
    <property type="entry name" value="TRP_calcium_channel"/>
</dbReference>
<evidence type="ECO:0000313" key="5">
    <source>
        <dbReference type="Proteomes" id="UP000887226"/>
    </source>
</evidence>
<dbReference type="Pfam" id="PF23317">
    <property type="entry name" value="YVC1_C"/>
    <property type="match status" value="1"/>
</dbReference>